<evidence type="ECO:0000313" key="1">
    <source>
        <dbReference type="EMBL" id="GLD67839.1"/>
    </source>
</evidence>
<gene>
    <name evidence="1" type="ORF">AKAME5_001916600</name>
</gene>
<protein>
    <submittedName>
        <fullName evidence="1">Delta-like protein A</fullName>
    </submittedName>
</protein>
<comment type="caution">
    <text evidence="1">The sequence shown here is derived from an EMBL/GenBank/DDBJ whole genome shotgun (WGS) entry which is preliminary data.</text>
</comment>
<evidence type="ECO:0000313" key="2">
    <source>
        <dbReference type="Proteomes" id="UP001279410"/>
    </source>
</evidence>
<organism evidence="1 2">
    <name type="scientific">Lates japonicus</name>
    <name type="common">Japanese lates</name>
    <dbReference type="NCBI Taxonomy" id="270547"/>
    <lineage>
        <taxon>Eukaryota</taxon>
        <taxon>Metazoa</taxon>
        <taxon>Chordata</taxon>
        <taxon>Craniata</taxon>
        <taxon>Vertebrata</taxon>
        <taxon>Euteleostomi</taxon>
        <taxon>Actinopterygii</taxon>
        <taxon>Neopterygii</taxon>
        <taxon>Teleostei</taxon>
        <taxon>Neoteleostei</taxon>
        <taxon>Acanthomorphata</taxon>
        <taxon>Carangaria</taxon>
        <taxon>Carangaria incertae sedis</taxon>
        <taxon>Centropomidae</taxon>
        <taxon>Lates</taxon>
    </lineage>
</organism>
<name>A0AAD3N9A1_LATJO</name>
<dbReference type="Proteomes" id="UP001279410">
    <property type="component" value="Unassembled WGS sequence"/>
</dbReference>
<reference evidence="1" key="1">
    <citation type="submission" date="2022-08" db="EMBL/GenBank/DDBJ databases">
        <title>Genome sequencing of akame (Lates japonicus).</title>
        <authorList>
            <person name="Hashiguchi Y."/>
            <person name="Takahashi H."/>
        </authorList>
    </citation>
    <scope>NUCLEOTIDE SEQUENCE</scope>
    <source>
        <strain evidence="1">Kochi</strain>
    </source>
</reference>
<accession>A0AAD3N9A1</accession>
<dbReference type="AlphaFoldDB" id="A0AAD3N9A1"/>
<proteinExistence type="predicted"/>
<keyword evidence="2" id="KW-1185">Reference proteome</keyword>
<sequence length="76" mass="8502">MTTQRHLTGEGSRTCTPAAFELKYCVPVRVRRALLHGTAARVFCRSRDDAFGHFTCEREIVCDVKVKDSTALNVSD</sequence>
<dbReference type="EMBL" id="BRZM01000120">
    <property type="protein sequence ID" value="GLD67839.1"/>
    <property type="molecule type" value="Genomic_DNA"/>
</dbReference>